<dbReference type="InterPro" id="IPR036116">
    <property type="entry name" value="FN3_sf"/>
</dbReference>
<dbReference type="Gene3D" id="2.60.40.10">
    <property type="entry name" value="Immunoglobulins"/>
    <property type="match status" value="6"/>
</dbReference>
<dbReference type="PROSITE" id="PS50853">
    <property type="entry name" value="FN3"/>
    <property type="match status" value="1"/>
</dbReference>
<dbReference type="GeneID" id="118409246"/>
<evidence type="ECO:0000259" key="7">
    <source>
        <dbReference type="PROSITE" id="PS50853"/>
    </source>
</evidence>
<feature type="transmembrane region" description="Helical" evidence="4">
    <location>
        <begin position="569"/>
        <end position="592"/>
    </location>
</feature>
<dbReference type="Pfam" id="PF07679">
    <property type="entry name" value="I-set"/>
    <property type="match status" value="2"/>
</dbReference>
<organism evidence="8 9">
    <name type="scientific">Branchiostoma floridae</name>
    <name type="common">Florida lancelet</name>
    <name type="synonym">Amphioxus</name>
    <dbReference type="NCBI Taxonomy" id="7739"/>
    <lineage>
        <taxon>Eukaryota</taxon>
        <taxon>Metazoa</taxon>
        <taxon>Chordata</taxon>
        <taxon>Cephalochordata</taxon>
        <taxon>Leptocardii</taxon>
        <taxon>Amphioxiformes</taxon>
        <taxon>Branchiostomatidae</taxon>
        <taxon>Branchiostoma</taxon>
    </lineage>
</organism>
<feature type="domain" description="Ig-like" evidence="6">
    <location>
        <begin position="362"/>
        <end position="455"/>
    </location>
</feature>
<dbReference type="Pfam" id="PF00619">
    <property type="entry name" value="CARD"/>
    <property type="match status" value="1"/>
</dbReference>
<evidence type="ECO:0000256" key="1">
    <source>
        <dbReference type="ARBA" id="ARBA00022737"/>
    </source>
</evidence>
<dbReference type="RefSeq" id="XP_035666007.1">
    <property type="nucleotide sequence ID" value="XM_035810114.1"/>
</dbReference>
<dbReference type="PANTHER" id="PTHR44170">
    <property type="entry name" value="PROTEIN SIDEKICK"/>
    <property type="match status" value="1"/>
</dbReference>
<keyword evidence="4" id="KW-0812">Transmembrane</keyword>
<reference evidence="8" key="1">
    <citation type="journal article" date="2020" name="Nat. Ecol. Evol.">
        <title>Deeply conserved synteny resolves early events in vertebrate evolution.</title>
        <authorList>
            <person name="Simakov O."/>
            <person name="Marletaz F."/>
            <person name="Yue J.X."/>
            <person name="O'Connell B."/>
            <person name="Jenkins J."/>
            <person name="Brandt A."/>
            <person name="Calef R."/>
            <person name="Tung C.H."/>
            <person name="Huang T.K."/>
            <person name="Schmutz J."/>
            <person name="Satoh N."/>
            <person name="Yu J.K."/>
            <person name="Putnam N.H."/>
            <person name="Green R.E."/>
            <person name="Rokhsar D.S."/>
        </authorList>
    </citation>
    <scope>NUCLEOTIDE SEQUENCE [LARGE SCALE GENOMIC DNA]</scope>
    <source>
        <strain evidence="8">S238N-H82</strain>
    </source>
</reference>
<evidence type="ECO:0000313" key="9">
    <source>
        <dbReference type="RefSeq" id="XP_035666007.1"/>
    </source>
</evidence>
<dbReference type="FunFam" id="2.60.40.10:FF:001698">
    <property type="entry name" value="contactin"/>
    <property type="match status" value="1"/>
</dbReference>
<keyword evidence="4" id="KW-1133">Transmembrane helix</keyword>
<dbReference type="SUPFAM" id="SSF47986">
    <property type="entry name" value="DEATH domain"/>
    <property type="match status" value="2"/>
</dbReference>
<dbReference type="Proteomes" id="UP000001554">
    <property type="component" value="Chromosome 2"/>
</dbReference>
<dbReference type="SUPFAM" id="SSF49265">
    <property type="entry name" value="Fibronectin type III"/>
    <property type="match status" value="1"/>
</dbReference>
<dbReference type="InterPro" id="IPR013098">
    <property type="entry name" value="Ig_I-set"/>
</dbReference>
<dbReference type="InterPro" id="IPR036179">
    <property type="entry name" value="Ig-like_dom_sf"/>
</dbReference>
<evidence type="ECO:0000313" key="8">
    <source>
        <dbReference type="Proteomes" id="UP000001554"/>
    </source>
</evidence>
<feature type="domain" description="Fibronectin type-III" evidence="7">
    <location>
        <begin position="461"/>
        <end position="556"/>
    </location>
</feature>
<evidence type="ECO:0000256" key="4">
    <source>
        <dbReference type="SAM" id="Phobius"/>
    </source>
</evidence>
<dbReference type="FunFam" id="2.60.40.10:FF:000064">
    <property type="entry name" value="Contactin 1"/>
    <property type="match status" value="1"/>
</dbReference>
<keyword evidence="1" id="KW-0677">Repeat</keyword>
<reference evidence="9" key="2">
    <citation type="submission" date="2025-08" db="UniProtKB">
        <authorList>
            <consortium name="RefSeq"/>
        </authorList>
    </citation>
    <scope>IDENTIFICATION</scope>
    <source>
        <strain evidence="9">S238N-H82</strain>
        <tissue evidence="9">Testes</tissue>
    </source>
</reference>
<sequence length="986" mass="109326">MKRGKTKPTSSVVSPVKPDRAVCMMACLLRTCWLLAVVLLHCPWLTQAVLLSEDELVAARHFIKPDDVIFDPFSPTPEVTLPCNSTGEQPLTYSWRKDGQLLDLNSRQPPYVMDAGALIIQRPEKTKDEGVYQCVAENDYGKVISRQANLTFAYSDPFAQTPRPPVSGSEGEGAVLRCQKPDAYPGLMFFWVESGSLDPAFAVTNQRVYVSQKTGDLYFARAEPNDPGDYQCVLRLSVDPTSPLRHLSPTVSFSVADQSPPQSAPNLVLYEGDSITSVIHAVVLMEGFAYGNPIPTLTWRRLDAQGNEVAMPPANRLAMETWNRALTISNVQREDAGFYEVTATNSLGTQSQITQLFVNVGPQFSKSLSDQNHRLDLGESVTWDVAWDVGDTTDPVDVVWLHNAEILTEGGRYRMTQSGNTASLQITDLTEEDSGAYQCSISNLYGRTRSSAELHSGAPSYVRNIRLTDSGDDYAVLDWDPPLGYDGDDIGGYQVQAIPKSGGDTRTIDVGPAETTARIDGLNGDSGGYTYRVRARSTGGTWGPWTTFREDQGGSGARTAESTSQLLTWLLPLLIVLLLLLILLCCCCCLWLGLCGKYCPCCTCWTCFDRTESKHYKAMRRDHQEMLKLYRLDAVTHVQNPDRITAFLASRKVRLPTGMSPIKKPRTREDRNKVLLDNLTFGEDDAFEGYCAALREEEKLYWLADTLEGSGLSVDLREQLMRHQTVLVEKMDPDITLAHLSKQKVFTDAMSDYASSADSREEKNRRIVHLLQSRDDPDFFTFCGALRQNQSQAHLADLLQEEGLDLNKSVLLEEKSIDNATKAYSELDSKGYRQEIHRETHLFTHTSVTQTHHINEMNQGNGAVQWQADGGVYIGDQRREGEPIQRQLSLADPTIRSGASAVARRGQPVILEVNGEVDDAHWLLNNGSLPVNKGIHVRTSGLTHELKIDGMTPDLAGTYTCQGTTPDGAMLSCDIRITLLDPYPSL</sequence>
<dbReference type="FunFam" id="2.60.40.10:FF:002830">
    <property type="entry name" value="Uncharacterized protein"/>
    <property type="match status" value="1"/>
</dbReference>
<evidence type="ECO:0000259" key="5">
    <source>
        <dbReference type="PROSITE" id="PS50209"/>
    </source>
</evidence>
<dbReference type="InterPro" id="IPR001315">
    <property type="entry name" value="CARD"/>
</dbReference>
<dbReference type="Gene3D" id="1.10.533.10">
    <property type="entry name" value="Death Domain, Fas"/>
    <property type="match status" value="2"/>
</dbReference>
<keyword evidence="4" id="KW-0472">Membrane</keyword>
<dbReference type="FunFam" id="2.60.40.10:FF:002963">
    <property type="entry name" value="Uncharacterized protein"/>
    <property type="match status" value="1"/>
</dbReference>
<name>A0A9J7KM16_BRAFL</name>
<feature type="domain" description="CARD" evidence="5">
    <location>
        <begin position="712"/>
        <end position="802"/>
    </location>
</feature>
<proteinExistence type="predicted"/>
<feature type="domain" description="Ig-like" evidence="6">
    <location>
        <begin position="261"/>
        <end position="354"/>
    </location>
</feature>
<dbReference type="InterPro" id="IPR007110">
    <property type="entry name" value="Ig-like_dom"/>
</dbReference>
<dbReference type="SUPFAM" id="SSF48726">
    <property type="entry name" value="Immunoglobulin"/>
    <property type="match status" value="5"/>
</dbReference>
<dbReference type="InterPro" id="IPR013783">
    <property type="entry name" value="Ig-like_fold"/>
</dbReference>
<dbReference type="FunFam" id="2.60.40.10:FF:002286">
    <property type="entry name" value="Cdon"/>
    <property type="match status" value="1"/>
</dbReference>
<dbReference type="SMART" id="SM00114">
    <property type="entry name" value="CARD"/>
    <property type="match status" value="1"/>
</dbReference>
<keyword evidence="2" id="KW-1015">Disulfide bond</keyword>
<dbReference type="InterPro" id="IPR011029">
    <property type="entry name" value="DEATH-like_dom_sf"/>
</dbReference>
<dbReference type="SMART" id="SM00060">
    <property type="entry name" value="FN3"/>
    <property type="match status" value="1"/>
</dbReference>
<dbReference type="AlphaFoldDB" id="A0A9J7KM16"/>
<protein>
    <submittedName>
        <fullName evidence="9">Uncharacterized protein LOC118409246 isoform X2</fullName>
    </submittedName>
</protein>
<keyword evidence="3" id="KW-0393">Immunoglobulin domain</keyword>
<dbReference type="InterPro" id="IPR003598">
    <property type="entry name" value="Ig_sub2"/>
</dbReference>
<feature type="domain" description="Ig-like" evidence="6">
    <location>
        <begin position="65"/>
        <end position="151"/>
    </location>
</feature>
<dbReference type="PROSITE" id="PS50209">
    <property type="entry name" value="CARD"/>
    <property type="match status" value="1"/>
</dbReference>
<dbReference type="GO" id="GO:0042981">
    <property type="term" value="P:regulation of apoptotic process"/>
    <property type="evidence" value="ECO:0007669"/>
    <property type="project" value="InterPro"/>
</dbReference>
<dbReference type="PROSITE" id="PS50835">
    <property type="entry name" value="IG_LIKE"/>
    <property type="match status" value="4"/>
</dbReference>
<dbReference type="Pfam" id="PF13927">
    <property type="entry name" value="Ig_3"/>
    <property type="match status" value="1"/>
</dbReference>
<dbReference type="PANTHER" id="PTHR44170:SF58">
    <property type="entry name" value="PROTEIN TURTLE HOMOLOG A-LIKE ISOFORM X1"/>
    <property type="match status" value="1"/>
</dbReference>
<dbReference type="InterPro" id="IPR003599">
    <property type="entry name" value="Ig_sub"/>
</dbReference>
<dbReference type="CDD" id="cd00063">
    <property type="entry name" value="FN3"/>
    <property type="match status" value="1"/>
</dbReference>
<gene>
    <name evidence="9" type="primary">LOC118409246</name>
</gene>
<dbReference type="SMART" id="SM00408">
    <property type="entry name" value="IGc2"/>
    <property type="match status" value="5"/>
</dbReference>
<dbReference type="CDD" id="cd00096">
    <property type="entry name" value="Ig"/>
    <property type="match status" value="1"/>
</dbReference>
<keyword evidence="8" id="KW-1185">Reference proteome</keyword>
<dbReference type="CDD" id="cd01671">
    <property type="entry name" value="CARD"/>
    <property type="match status" value="1"/>
</dbReference>
<dbReference type="FunFam" id="1.10.533.10:FF:000081">
    <property type="entry name" value="Apoptotic protease-activating factor 1"/>
    <property type="match status" value="1"/>
</dbReference>
<evidence type="ECO:0000256" key="2">
    <source>
        <dbReference type="ARBA" id="ARBA00023157"/>
    </source>
</evidence>
<dbReference type="SMART" id="SM00409">
    <property type="entry name" value="IG"/>
    <property type="match status" value="5"/>
</dbReference>
<feature type="domain" description="Ig-like" evidence="6">
    <location>
        <begin position="157"/>
        <end position="252"/>
    </location>
</feature>
<dbReference type="InterPro" id="IPR003961">
    <property type="entry name" value="FN3_dom"/>
</dbReference>
<evidence type="ECO:0000259" key="6">
    <source>
        <dbReference type="PROSITE" id="PS50835"/>
    </source>
</evidence>
<evidence type="ECO:0000256" key="3">
    <source>
        <dbReference type="ARBA" id="ARBA00023319"/>
    </source>
</evidence>
<dbReference type="Pfam" id="PF00041">
    <property type="entry name" value="fn3"/>
    <property type="match status" value="1"/>
</dbReference>
<dbReference type="FunFam" id="2.60.40.10:FF:003101">
    <property type="match status" value="1"/>
</dbReference>
<accession>A0A9J7KM16</accession>